<dbReference type="GO" id="GO:0009279">
    <property type="term" value="C:cell outer membrane"/>
    <property type="evidence" value="ECO:0007669"/>
    <property type="project" value="UniProtKB-SubCell"/>
</dbReference>
<dbReference type="InterPro" id="IPR008969">
    <property type="entry name" value="CarboxyPept-like_regulatory"/>
</dbReference>
<evidence type="ECO:0000259" key="9">
    <source>
        <dbReference type="Pfam" id="PF07715"/>
    </source>
</evidence>
<dbReference type="InterPro" id="IPR023997">
    <property type="entry name" value="TonB-dep_OMP_SusC/RagA_CS"/>
</dbReference>
<feature type="domain" description="TonB-dependent receptor plug" evidence="9">
    <location>
        <begin position="227"/>
        <end position="350"/>
    </location>
</feature>
<evidence type="ECO:0000256" key="8">
    <source>
        <dbReference type="SAM" id="Phobius"/>
    </source>
</evidence>
<dbReference type="SUPFAM" id="SSF49464">
    <property type="entry name" value="Carboxypeptidase regulatory domain-like"/>
    <property type="match status" value="1"/>
</dbReference>
<dbReference type="Proteomes" id="UP000294824">
    <property type="component" value="Unassembled WGS sequence"/>
</dbReference>
<organism evidence="10 11">
    <name type="scientific">Algibacter lectus</name>
    <dbReference type="NCBI Taxonomy" id="221126"/>
    <lineage>
        <taxon>Bacteria</taxon>
        <taxon>Pseudomonadati</taxon>
        <taxon>Bacteroidota</taxon>
        <taxon>Flavobacteriia</taxon>
        <taxon>Flavobacteriales</taxon>
        <taxon>Flavobacteriaceae</taxon>
        <taxon>Algibacter</taxon>
    </lineage>
</organism>
<dbReference type="InterPro" id="IPR036942">
    <property type="entry name" value="Beta-barrel_TonB_sf"/>
</dbReference>
<dbReference type="InterPro" id="IPR037066">
    <property type="entry name" value="Plug_dom_sf"/>
</dbReference>
<name>A0A4R8M4T1_9FLAO</name>
<dbReference type="EMBL" id="SORL01000013">
    <property type="protein sequence ID" value="TDY60094.1"/>
    <property type="molecule type" value="Genomic_DNA"/>
</dbReference>
<dbReference type="Gene3D" id="2.60.40.1120">
    <property type="entry name" value="Carboxypeptidase-like, regulatory domain"/>
    <property type="match status" value="1"/>
</dbReference>
<evidence type="ECO:0000313" key="11">
    <source>
        <dbReference type="Proteomes" id="UP000294824"/>
    </source>
</evidence>
<keyword evidence="6 7" id="KW-0998">Cell outer membrane</keyword>
<comment type="subcellular location">
    <subcellularLocation>
        <location evidence="1 7">Cell outer membrane</location>
        <topology evidence="1 7">Multi-pass membrane protein</topology>
    </subcellularLocation>
</comment>
<dbReference type="AlphaFoldDB" id="A0A4R8M4T1"/>
<proteinExistence type="inferred from homology"/>
<gene>
    <name evidence="10" type="ORF">DFQ06_3710</name>
</gene>
<dbReference type="NCBIfam" id="TIGR04056">
    <property type="entry name" value="OMP_RagA_SusC"/>
    <property type="match status" value="1"/>
</dbReference>
<accession>A0A4R8M4T1</accession>
<dbReference type="RefSeq" id="WP_133969188.1">
    <property type="nucleotide sequence ID" value="NZ_SORL01000013.1"/>
</dbReference>
<evidence type="ECO:0000256" key="7">
    <source>
        <dbReference type="PROSITE-ProRule" id="PRU01360"/>
    </source>
</evidence>
<dbReference type="InterPro" id="IPR039426">
    <property type="entry name" value="TonB-dep_rcpt-like"/>
</dbReference>
<dbReference type="Pfam" id="PF13715">
    <property type="entry name" value="CarbopepD_reg_2"/>
    <property type="match status" value="1"/>
</dbReference>
<evidence type="ECO:0000256" key="5">
    <source>
        <dbReference type="ARBA" id="ARBA00023136"/>
    </source>
</evidence>
<dbReference type="PROSITE" id="PS52016">
    <property type="entry name" value="TONB_DEPENDENT_REC_3"/>
    <property type="match status" value="1"/>
</dbReference>
<feature type="transmembrane region" description="Helical" evidence="8">
    <location>
        <begin position="20"/>
        <end position="38"/>
    </location>
</feature>
<dbReference type="InterPro" id="IPR023996">
    <property type="entry name" value="TonB-dep_OMP_SusC/RagA"/>
</dbReference>
<dbReference type="Gene3D" id="2.170.130.10">
    <property type="entry name" value="TonB-dependent receptor, plug domain"/>
    <property type="match status" value="1"/>
</dbReference>
<comment type="caution">
    <text evidence="10">The sequence shown here is derived from an EMBL/GenBank/DDBJ whole genome shotgun (WGS) entry which is preliminary data.</text>
</comment>
<evidence type="ECO:0000256" key="2">
    <source>
        <dbReference type="ARBA" id="ARBA00022448"/>
    </source>
</evidence>
<evidence type="ECO:0000256" key="1">
    <source>
        <dbReference type="ARBA" id="ARBA00004571"/>
    </source>
</evidence>
<evidence type="ECO:0000313" key="10">
    <source>
        <dbReference type="EMBL" id="TDY60094.1"/>
    </source>
</evidence>
<evidence type="ECO:0000256" key="6">
    <source>
        <dbReference type="ARBA" id="ARBA00023237"/>
    </source>
</evidence>
<dbReference type="InterPro" id="IPR012910">
    <property type="entry name" value="Plug_dom"/>
</dbReference>
<keyword evidence="5 7" id="KW-0472">Membrane</keyword>
<dbReference type="Pfam" id="PF07715">
    <property type="entry name" value="Plug"/>
    <property type="match status" value="1"/>
</dbReference>
<evidence type="ECO:0000256" key="4">
    <source>
        <dbReference type="ARBA" id="ARBA00022692"/>
    </source>
</evidence>
<dbReference type="NCBIfam" id="TIGR04057">
    <property type="entry name" value="SusC_RagA_signa"/>
    <property type="match status" value="1"/>
</dbReference>
<keyword evidence="8" id="KW-1133">Transmembrane helix</keyword>
<reference evidence="10 11" key="1">
    <citation type="submission" date="2019-03" db="EMBL/GenBank/DDBJ databases">
        <title>Genomic Encyclopedia of Type Strains, Phase III (KMG-III): the genomes of soil and plant-associated and newly described type strains.</title>
        <authorList>
            <person name="Whitman W."/>
        </authorList>
    </citation>
    <scope>NUCLEOTIDE SEQUENCE [LARGE SCALE GENOMIC DNA]</scope>
    <source>
        <strain evidence="10 11">CECT 8301</strain>
    </source>
</reference>
<evidence type="ECO:0000256" key="3">
    <source>
        <dbReference type="ARBA" id="ARBA00022452"/>
    </source>
</evidence>
<keyword evidence="4 7" id="KW-0812">Transmembrane</keyword>
<keyword evidence="3 7" id="KW-1134">Transmembrane beta strand</keyword>
<protein>
    <submittedName>
        <fullName evidence="10">TonB-linked SusC/RagA family outer membrane protein</fullName>
    </submittedName>
</protein>
<dbReference type="SUPFAM" id="SSF56935">
    <property type="entry name" value="Porins"/>
    <property type="match status" value="1"/>
</dbReference>
<comment type="similarity">
    <text evidence="7">Belongs to the TonB-dependent receptor family.</text>
</comment>
<keyword evidence="2 7" id="KW-0813">Transport</keyword>
<keyword evidence="11" id="KW-1185">Reference proteome</keyword>
<dbReference type="Gene3D" id="2.40.170.20">
    <property type="entry name" value="TonB-dependent receptor, beta-barrel domain"/>
    <property type="match status" value="1"/>
</dbReference>
<sequence>MKKNQNSCNALLDFRNKTLFIMKGLSFFLLLFTFYSFSNSYSQNAKLKIEIQNATLMNVIKTIENQSEFVFIYKDEVLPELRKELGDVKIKDKTINKVLERVLNTDIFSYSINERQIILDKKEQVSIVKFQSRTISGTITDANGVPVAGVTIVVDGTNRGVVSDFDGNYAIKAEKGEVLKMSFIGLETKFITVGASDTIDVVMSEDVESLDAVVVTGYQKIDRKLFTGSASTVKLEDVKLEGVPDVARALQGQVAGVEIENASGTFGTAPVIRIRGNSSINGINKPLWVIDGVVLEDAVELSNQDITTGNLETILSSSTAGIGPNDIESFTVLKDASATAQYGVRALNGVIVITTKRGETGTPRINFSSSLTTRTKPTYGQFNILSSGDEMAINQELYEKGWIDIANSNTARNHGVFSDMFYKIRNNEINWGPGGTPNYDYLQRYADANTDWFDVLFKNSFVKTNSLSISSGTEKSKYRASISYMDDEGQTIADDAKNLTANLNADFKIADNISVGFKLTGNVRDQRVAASQDRTFDALSGVFERNFDINPFNFALYTSRSMTPYDESGDLQYYRRNWAPFNILHEVENNYVDLDLTDLSLQTSFNWEINEDFTFNTVLQGRWYGSRAVQTVHENSNNAAAYRADDPLLVNSNIFLFDDPDAPELDPYTVLPNGGFRNTTNNTLVNYFMRNTLNYSTRFGDNHQVDVLVGQEVRSSDRTKEYAEGWGYLFDKGGLVLSDPNFIRFLDSRGDDYFEVNETRNRAWGTFATGAYALKGKYIVNGTFRYDGDNRTGNSKTARYLPTWNVSGAWNIHQESFMDNVDWVNLLKLKSTYGLSGSNPYDASAGLIVSGDEPLRPQASEREIALVINQLENSELTFEKLYEWNIGLETAFLNNRLGIEFEYYRRKSEDLIGFVETNGVGGEGRKLGNIGELDRNGFEFTLRTTNFETEDFRWTSNFNYSYSKSEITNWQSRDRIGDAISRNGGNFVGYSAGSLFSIPFAGLDANGIPTFYDKDGGVIQYLNLQEREDVLDYVTYEGQTEPTFFGGFNNTISYKNLDLNFGFSYRGGNKIRLDDLYDVRLSDGSARLYDDFSSQSGDLINRWTLPGDENVTNIPAILSATAVEALRSQGLNPFDLYNKSDIRVADGDFVRLKNVKLTYRFPNSFIDKTWMKSASMSLSAHNLWLIYSDDKLNGVDPEFFQSGGVSLPLTKTYTFTLNFNF</sequence>